<evidence type="ECO:0000313" key="1">
    <source>
        <dbReference type="EMBL" id="KAH9378959.1"/>
    </source>
</evidence>
<gene>
    <name evidence="1" type="ORF">HPB48_011296</name>
</gene>
<proteinExistence type="predicted"/>
<sequence>MVEIRHINGEVEGIFAELNLAKMKLRNRMCPPMAVSIHTTRVHFERHRKTSFVYKLSNVVVRQIGTRDSYKATKAPSAR</sequence>
<dbReference type="EMBL" id="JABSTR010000009">
    <property type="protein sequence ID" value="KAH9378959.1"/>
    <property type="molecule type" value="Genomic_DNA"/>
</dbReference>
<reference evidence="1 2" key="1">
    <citation type="journal article" date="2020" name="Cell">
        <title>Large-Scale Comparative Analyses of Tick Genomes Elucidate Their Genetic Diversity and Vector Capacities.</title>
        <authorList>
            <consortium name="Tick Genome and Microbiome Consortium (TIGMIC)"/>
            <person name="Jia N."/>
            <person name="Wang J."/>
            <person name="Shi W."/>
            <person name="Du L."/>
            <person name="Sun Y."/>
            <person name="Zhan W."/>
            <person name="Jiang J.F."/>
            <person name="Wang Q."/>
            <person name="Zhang B."/>
            <person name="Ji P."/>
            <person name="Bell-Sakyi L."/>
            <person name="Cui X.M."/>
            <person name="Yuan T.T."/>
            <person name="Jiang B.G."/>
            <person name="Yang W.F."/>
            <person name="Lam T.T."/>
            <person name="Chang Q.C."/>
            <person name="Ding S.J."/>
            <person name="Wang X.J."/>
            <person name="Zhu J.G."/>
            <person name="Ruan X.D."/>
            <person name="Zhao L."/>
            <person name="Wei J.T."/>
            <person name="Ye R.Z."/>
            <person name="Que T.C."/>
            <person name="Du C.H."/>
            <person name="Zhou Y.H."/>
            <person name="Cheng J.X."/>
            <person name="Dai P.F."/>
            <person name="Guo W.B."/>
            <person name="Han X.H."/>
            <person name="Huang E.J."/>
            <person name="Li L.F."/>
            <person name="Wei W."/>
            <person name="Gao Y.C."/>
            <person name="Liu J.Z."/>
            <person name="Shao H.Z."/>
            <person name="Wang X."/>
            <person name="Wang C.C."/>
            <person name="Yang T.C."/>
            <person name="Huo Q.B."/>
            <person name="Li W."/>
            <person name="Chen H.Y."/>
            <person name="Chen S.E."/>
            <person name="Zhou L.G."/>
            <person name="Ni X.B."/>
            <person name="Tian J.H."/>
            <person name="Sheng Y."/>
            <person name="Liu T."/>
            <person name="Pan Y.S."/>
            <person name="Xia L.Y."/>
            <person name="Li J."/>
            <person name="Zhao F."/>
            <person name="Cao W.C."/>
        </authorList>
    </citation>
    <scope>NUCLEOTIDE SEQUENCE [LARGE SCALE GENOMIC DNA]</scope>
    <source>
        <strain evidence="1">HaeL-2018</strain>
    </source>
</reference>
<comment type="caution">
    <text evidence="1">The sequence shown here is derived from an EMBL/GenBank/DDBJ whole genome shotgun (WGS) entry which is preliminary data.</text>
</comment>
<protein>
    <submittedName>
        <fullName evidence="1">Uncharacterized protein</fullName>
    </submittedName>
</protein>
<dbReference type="Proteomes" id="UP000821853">
    <property type="component" value="Unassembled WGS sequence"/>
</dbReference>
<keyword evidence="2" id="KW-1185">Reference proteome</keyword>
<accession>A0A9J6GX77</accession>
<dbReference type="VEuPathDB" id="VectorBase:HLOH_056254"/>
<evidence type="ECO:0000313" key="2">
    <source>
        <dbReference type="Proteomes" id="UP000821853"/>
    </source>
</evidence>
<organism evidence="1 2">
    <name type="scientific">Haemaphysalis longicornis</name>
    <name type="common">Bush tick</name>
    <dbReference type="NCBI Taxonomy" id="44386"/>
    <lineage>
        <taxon>Eukaryota</taxon>
        <taxon>Metazoa</taxon>
        <taxon>Ecdysozoa</taxon>
        <taxon>Arthropoda</taxon>
        <taxon>Chelicerata</taxon>
        <taxon>Arachnida</taxon>
        <taxon>Acari</taxon>
        <taxon>Parasitiformes</taxon>
        <taxon>Ixodida</taxon>
        <taxon>Ixodoidea</taxon>
        <taxon>Ixodidae</taxon>
        <taxon>Haemaphysalinae</taxon>
        <taxon>Haemaphysalis</taxon>
    </lineage>
</organism>
<dbReference type="AlphaFoldDB" id="A0A9J6GX77"/>
<name>A0A9J6GX77_HAELO</name>